<evidence type="ECO:0000313" key="5">
    <source>
        <dbReference type="Proteomes" id="UP000053309"/>
    </source>
</evidence>
<feature type="non-terminal residue" evidence="4">
    <location>
        <position position="54"/>
    </location>
</feature>
<sequence length="54" mass="5968">SPPKPTVFISGVIARGDKDFPPAAAQVAHQKPHPSVEKLPHPQHVKQHIHQPRK</sequence>
<dbReference type="GO" id="GO:0006417">
    <property type="term" value="P:regulation of translation"/>
    <property type="evidence" value="ECO:0007669"/>
    <property type="project" value="UniProtKB-KW"/>
</dbReference>
<dbReference type="GO" id="GO:0034198">
    <property type="term" value="P:cellular response to amino acid starvation"/>
    <property type="evidence" value="ECO:0007669"/>
    <property type="project" value="TreeGrafter"/>
</dbReference>
<accession>A0A087V5L6</accession>
<name>A0A087V5L6_BALRE</name>
<evidence type="ECO:0000256" key="1">
    <source>
        <dbReference type="ARBA" id="ARBA00022845"/>
    </source>
</evidence>
<dbReference type="GO" id="GO:0097190">
    <property type="term" value="P:apoptotic signaling pathway"/>
    <property type="evidence" value="ECO:0007669"/>
    <property type="project" value="TreeGrafter"/>
</dbReference>
<dbReference type="PANTHER" id="PTHR13177">
    <property type="entry name" value="DEATH-ASSOCIATED PROTEIN 1"/>
    <property type="match status" value="1"/>
</dbReference>
<dbReference type="Proteomes" id="UP000053309">
    <property type="component" value="Unassembled WGS sequence"/>
</dbReference>
<dbReference type="PANTHER" id="PTHR13177:SF3">
    <property type="entry name" value="DEATH-ASSOCIATED PROTEIN 1"/>
    <property type="match status" value="1"/>
</dbReference>
<gene>
    <name evidence="4" type="ORF">N312_07966</name>
</gene>
<feature type="compositionally biased region" description="Basic residues" evidence="3">
    <location>
        <begin position="41"/>
        <end position="54"/>
    </location>
</feature>
<keyword evidence="5" id="KW-1185">Reference proteome</keyword>
<dbReference type="InterPro" id="IPR024130">
    <property type="entry name" value="DAP1/DAPL1"/>
</dbReference>
<feature type="non-terminal residue" evidence="4">
    <location>
        <position position="1"/>
    </location>
</feature>
<evidence type="ECO:0000256" key="3">
    <source>
        <dbReference type="SAM" id="MobiDB-lite"/>
    </source>
</evidence>
<keyword evidence="1" id="KW-0810">Translation regulation</keyword>
<reference evidence="4 5" key="1">
    <citation type="submission" date="2014-04" db="EMBL/GenBank/DDBJ databases">
        <title>Genome evolution of avian class.</title>
        <authorList>
            <person name="Zhang G."/>
            <person name="Li C."/>
        </authorList>
    </citation>
    <scope>NUCLEOTIDE SEQUENCE [LARGE SCALE GENOMIC DNA]</scope>
    <source>
        <strain evidence="4">BGI_N312</strain>
    </source>
</reference>
<dbReference type="AlphaFoldDB" id="A0A087V5L6"/>
<evidence type="ECO:0000256" key="2">
    <source>
        <dbReference type="ARBA" id="ARBA00038025"/>
    </source>
</evidence>
<dbReference type="EMBL" id="KL480739">
    <property type="protein sequence ID" value="KFO07908.1"/>
    <property type="molecule type" value="Genomic_DNA"/>
</dbReference>
<proteinExistence type="inferred from homology"/>
<dbReference type="Pfam" id="PF15228">
    <property type="entry name" value="DAP"/>
    <property type="match status" value="1"/>
</dbReference>
<evidence type="ECO:0000313" key="4">
    <source>
        <dbReference type="EMBL" id="KFO07908.1"/>
    </source>
</evidence>
<dbReference type="GO" id="GO:0070513">
    <property type="term" value="F:death domain binding"/>
    <property type="evidence" value="ECO:0007669"/>
    <property type="project" value="TreeGrafter"/>
</dbReference>
<feature type="region of interest" description="Disordered" evidence="3">
    <location>
        <begin position="23"/>
        <end position="54"/>
    </location>
</feature>
<comment type="similarity">
    <text evidence="2">Belongs to the DAP-DAPL1 family.</text>
</comment>
<dbReference type="GO" id="GO:0010507">
    <property type="term" value="P:negative regulation of autophagy"/>
    <property type="evidence" value="ECO:0007669"/>
    <property type="project" value="TreeGrafter"/>
</dbReference>
<protein>
    <submittedName>
        <fullName evidence="4">Death-associated protein 1</fullName>
    </submittedName>
</protein>
<organism evidence="4 5">
    <name type="scientific">Balearica regulorum gibbericeps</name>
    <name type="common">East African grey crowned-crane</name>
    <dbReference type="NCBI Taxonomy" id="100784"/>
    <lineage>
        <taxon>Eukaryota</taxon>
        <taxon>Metazoa</taxon>
        <taxon>Chordata</taxon>
        <taxon>Craniata</taxon>
        <taxon>Vertebrata</taxon>
        <taxon>Euteleostomi</taxon>
        <taxon>Archelosauria</taxon>
        <taxon>Archosauria</taxon>
        <taxon>Dinosauria</taxon>
        <taxon>Saurischia</taxon>
        <taxon>Theropoda</taxon>
        <taxon>Coelurosauria</taxon>
        <taxon>Aves</taxon>
        <taxon>Neognathae</taxon>
        <taxon>Neoaves</taxon>
        <taxon>Gruiformes</taxon>
        <taxon>Gruidae</taxon>
        <taxon>Balearica</taxon>
    </lineage>
</organism>